<name>A0A5C6ELM0_9BACT</name>
<dbReference type="Proteomes" id="UP000317977">
    <property type="component" value="Unassembled WGS sequence"/>
</dbReference>
<evidence type="ECO:0008006" key="3">
    <source>
        <dbReference type="Google" id="ProtNLM"/>
    </source>
</evidence>
<keyword evidence="2" id="KW-1185">Reference proteome</keyword>
<dbReference type="RefSeq" id="WP_146536580.1">
    <property type="nucleotide sequence ID" value="NZ_SJPX01000005.1"/>
</dbReference>
<dbReference type="OrthoDB" id="291953at2"/>
<evidence type="ECO:0000313" key="2">
    <source>
        <dbReference type="Proteomes" id="UP000317977"/>
    </source>
</evidence>
<sequence>MSTETSNRVLMVSGDLVFGSRVKMAAERADWKFSLGGRLPDGELDDVRYVIVDLSTRSGVIGTIVGECNERCPSAKLIAYGPHVHVPKLKAAREAGIEQVITNGQFDAMLSTLFD</sequence>
<reference evidence="1 2" key="1">
    <citation type="submission" date="2019-02" db="EMBL/GenBank/DDBJ databases">
        <title>Deep-cultivation of Planctomycetes and their phenomic and genomic characterization uncovers novel biology.</title>
        <authorList>
            <person name="Wiegand S."/>
            <person name="Jogler M."/>
            <person name="Boedeker C."/>
            <person name="Pinto D."/>
            <person name="Vollmers J."/>
            <person name="Rivas-Marin E."/>
            <person name="Kohn T."/>
            <person name="Peeters S.H."/>
            <person name="Heuer A."/>
            <person name="Rast P."/>
            <person name="Oberbeckmann S."/>
            <person name="Bunk B."/>
            <person name="Jeske O."/>
            <person name="Meyerdierks A."/>
            <person name="Storesund J.E."/>
            <person name="Kallscheuer N."/>
            <person name="Luecker S."/>
            <person name="Lage O.M."/>
            <person name="Pohl T."/>
            <person name="Merkel B.J."/>
            <person name="Hornburger P."/>
            <person name="Mueller R.-W."/>
            <person name="Bruemmer F."/>
            <person name="Labrenz M."/>
            <person name="Spormann A.M."/>
            <person name="Op Den Camp H."/>
            <person name="Overmann J."/>
            <person name="Amann R."/>
            <person name="Jetten M.S.M."/>
            <person name="Mascher T."/>
            <person name="Medema M.H."/>
            <person name="Devos D.P."/>
            <person name="Kaster A.-K."/>
            <person name="Ovreas L."/>
            <person name="Rohde M."/>
            <person name="Galperin M.Y."/>
            <person name="Jogler C."/>
        </authorList>
    </citation>
    <scope>NUCLEOTIDE SEQUENCE [LARGE SCALE GENOMIC DNA]</scope>
    <source>
        <strain evidence="1 2">Poly59</strain>
    </source>
</reference>
<proteinExistence type="predicted"/>
<gene>
    <name evidence="1" type="ORF">Poly59_50250</name>
</gene>
<comment type="caution">
    <text evidence="1">The sequence shown here is derived from an EMBL/GenBank/DDBJ whole genome shotgun (WGS) entry which is preliminary data.</text>
</comment>
<protein>
    <recommendedName>
        <fullName evidence="3">Response regulatory domain-containing protein</fullName>
    </recommendedName>
</protein>
<dbReference type="EMBL" id="SJPX01000005">
    <property type="protein sequence ID" value="TWU48179.1"/>
    <property type="molecule type" value="Genomic_DNA"/>
</dbReference>
<accession>A0A5C6ELM0</accession>
<organism evidence="1 2">
    <name type="scientific">Rubripirellula reticaptiva</name>
    <dbReference type="NCBI Taxonomy" id="2528013"/>
    <lineage>
        <taxon>Bacteria</taxon>
        <taxon>Pseudomonadati</taxon>
        <taxon>Planctomycetota</taxon>
        <taxon>Planctomycetia</taxon>
        <taxon>Pirellulales</taxon>
        <taxon>Pirellulaceae</taxon>
        <taxon>Rubripirellula</taxon>
    </lineage>
</organism>
<evidence type="ECO:0000313" key="1">
    <source>
        <dbReference type="EMBL" id="TWU48179.1"/>
    </source>
</evidence>
<dbReference type="AlphaFoldDB" id="A0A5C6ELM0"/>